<keyword evidence="2" id="KW-1185">Reference proteome</keyword>
<evidence type="ECO:0000313" key="1">
    <source>
        <dbReference type="EMBL" id="CAI9259119.1"/>
    </source>
</evidence>
<accession>A0AA35UZR8</accession>
<gene>
    <name evidence="1" type="ORF">LSALG_LOCUS29</name>
</gene>
<reference evidence="1" key="1">
    <citation type="submission" date="2023-04" db="EMBL/GenBank/DDBJ databases">
        <authorList>
            <person name="Vijverberg K."/>
            <person name="Xiong W."/>
            <person name="Schranz E."/>
        </authorList>
    </citation>
    <scope>NUCLEOTIDE SEQUENCE</scope>
</reference>
<evidence type="ECO:0000313" key="2">
    <source>
        <dbReference type="Proteomes" id="UP001177003"/>
    </source>
</evidence>
<protein>
    <submittedName>
        <fullName evidence="1">Uncharacterized protein</fullName>
    </submittedName>
</protein>
<sequence length="201" mass="23576">MNCKYAILKLKGGASIWFQDLKRRRACEGMMKISSLESLIYKIKIRYVPAHHRITNYLKFSKSWLSKLDVIDLDESLGETVVIEVHTIVKESSIVTVEEYDVIKNAREDEEVLENTFIYKTALWYELENNIDKMSLPKAENEIKETGVDDFDPIYDIEDEEEMFDEEIGKVIMKAVNVADVDESVKYFILIYDTDWEEEFC</sequence>
<dbReference type="EMBL" id="OX465086">
    <property type="protein sequence ID" value="CAI9259119.1"/>
    <property type="molecule type" value="Genomic_DNA"/>
</dbReference>
<organism evidence="1 2">
    <name type="scientific">Lactuca saligna</name>
    <name type="common">Willowleaf lettuce</name>
    <dbReference type="NCBI Taxonomy" id="75948"/>
    <lineage>
        <taxon>Eukaryota</taxon>
        <taxon>Viridiplantae</taxon>
        <taxon>Streptophyta</taxon>
        <taxon>Embryophyta</taxon>
        <taxon>Tracheophyta</taxon>
        <taxon>Spermatophyta</taxon>
        <taxon>Magnoliopsida</taxon>
        <taxon>eudicotyledons</taxon>
        <taxon>Gunneridae</taxon>
        <taxon>Pentapetalae</taxon>
        <taxon>asterids</taxon>
        <taxon>campanulids</taxon>
        <taxon>Asterales</taxon>
        <taxon>Asteraceae</taxon>
        <taxon>Cichorioideae</taxon>
        <taxon>Cichorieae</taxon>
        <taxon>Lactucinae</taxon>
        <taxon>Lactuca</taxon>
    </lineage>
</organism>
<dbReference type="AlphaFoldDB" id="A0AA35UZR8"/>
<dbReference type="Proteomes" id="UP001177003">
    <property type="component" value="Chromosome 0"/>
</dbReference>
<name>A0AA35UZR8_LACSI</name>
<proteinExistence type="predicted"/>